<feature type="region of interest" description="Disordered" evidence="2">
    <location>
        <begin position="683"/>
        <end position="717"/>
    </location>
</feature>
<evidence type="ECO:0000313" key="4">
    <source>
        <dbReference type="Proteomes" id="UP000466442"/>
    </source>
</evidence>
<feature type="region of interest" description="Disordered" evidence="2">
    <location>
        <begin position="755"/>
        <end position="799"/>
    </location>
</feature>
<comment type="caution">
    <text evidence="3">The sequence shown here is derived from an EMBL/GenBank/DDBJ whole genome shotgun (WGS) entry which is preliminary data.</text>
</comment>
<evidence type="ECO:0000256" key="2">
    <source>
        <dbReference type="SAM" id="MobiDB-lite"/>
    </source>
</evidence>
<accession>A0A8S9XHC6</accession>
<feature type="compositionally biased region" description="Basic and acidic residues" evidence="2">
    <location>
        <begin position="297"/>
        <end position="313"/>
    </location>
</feature>
<evidence type="ECO:0000313" key="3">
    <source>
        <dbReference type="EMBL" id="KAF6208460.1"/>
    </source>
</evidence>
<feature type="compositionally biased region" description="Acidic residues" evidence="2">
    <location>
        <begin position="251"/>
        <end position="263"/>
    </location>
</feature>
<feature type="compositionally biased region" description="Low complexity" evidence="2">
    <location>
        <begin position="619"/>
        <end position="628"/>
    </location>
</feature>
<keyword evidence="1" id="KW-0175">Coiled coil</keyword>
<feature type="compositionally biased region" description="Basic and acidic residues" evidence="2">
    <location>
        <begin position="264"/>
        <end position="274"/>
    </location>
</feature>
<feature type="non-terminal residue" evidence="3">
    <location>
        <position position="1"/>
    </location>
</feature>
<feature type="region of interest" description="Disordered" evidence="2">
    <location>
        <begin position="251"/>
        <end position="351"/>
    </location>
</feature>
<evidence type="ECO:0000256" key="1">
    <source>
        <dbReference type="SAM" id="Coils"/>
    </source>
</evidence>
<name>A0A8S9XHC6_APOLU</name>
<dbReference type="Proteomes" id="UP000466442">
    <property type="component" value="Unassembled WGS sequence"/>
</dbReference>
<reference evidence="3" key="1">
    <citation type="journal article" date="2021" name="Mol. Ecol. Resour.">
        <title>Apolygus lucorum genome provides insights into omnivorousness and mesophyll feeding.</title>
        <authorList>
            <person name="Liu Y."/>
            <person name="Liu H."/>
            <person name="Wang H."/>
            <person name="Huang T."/>
            <person name="Liu B."/>
            <person name="Yang B."/>
            <person name="Yin L."/>
            <person name="Li B."/>
            <person name="Zhang Y."/>
            <person name="Zhang S."/>
            <person name="Jiang F."/>
            <person name="Zhang X."/>
            <person name="Ren Y."/>
            <person name="Wang B."/>
            <person name="Wang S."/>
            <person name="Lu Y."/>
            <person name="Wu K."/>
            <person name="Fan W."/>
            <person name="Wang G."/>
        </authorList>
    </citation>
    <scope>NUCLEOTIDE SEQUENCE</scope>
    <source>
        <strain evidence="3">12Hb</strain>
    </source>
</reference>
<proteinExistence type="predicted"/>
<dbReference type="EMBL" id="WIXP02000007">
    <property type="protein sequence ID" value="KAF6208460.1"/>
    <property type="molecule type" value="Genomic_DNA"/>
</dbReference>
<feature type="region of interest" description="Disordered" evidence="2">
    <location>
        <begin position="610"/>
        <end position="671"/>
    </location>
</feature>
<feature type="region of interest" description="Disordered" evidence="2">
    <location>
        <begin position="822"/>
        <end position="865"/>
    </location>
</feature>
<feature type="compositionally biased region" description="Polar residues" evidence="2">
    <location>
        <begin position="314"/>
        <end position="334"/>
    </location>
</feature>
<gene>
    <name evidence="3" type="ORF">GE061_016916</name>
</gene>
<dbReference type="AlphaFoldDB" id="A0A8S9XHC6"/>
<keyword evidence="4" id="KW-1185">Reference proteome</keyword>
<protein>
    <submittedName>
        <fullName evidence="3">Uncharacterized protein</fullName>
    </submittedName>
</protein>
<sequence>MEYQHYGSRGATTTDKKEVDESCTVGTVLVSERRKPVVTNNEGCATATLTTFPSTSLGTTVVPLSPLLVNTMGSNQTEAVAAPATPATPVEPSSLEHTVVNTSSSDTLSASGRFESTRAAPATPATHITNLLSDVGTTPPRSAVVDMVTPAVLTATPATLAATPTVEIAVAAPATPETLTATIQNHCAIAETTVADTITPILPTVTTATAMPATLSPATQHESLTNIIAQLQATGNLDMCQQENLAAAEEETLEENDQMEEGEETRSLLEHPEEWELIPTDQWDEPKPEFDEPSEDNVPRPEPVELDQDDRSENGQTSEWESEPQATTSATSSVPGPGTSAPEEPSDDEDEQFVDALTLPPQEQYTVPLPIKEEPSNDDQILSSNDVTEEVPPTIREHQVTASPYKLRQREPVDYRKLHMGAVTQATTNLLTNRNENFTDENEGIVPVVGIFKMSQQQLEQAAGMEGDPPFDEAVQQIFDTFQEETEANATIPEDTVTTPEPCNAPQNTLAGIVNCIRYAGRADMHMTRAANSHAAVVAMMRLARWIPQYQRIAQERDVLLEQREQWRTERDEILREQATARREIQELRRTLGLETTEPLAARIVVSLPATNVNPPMTPSTSSQSQPSERGPGDAGGTVIARRSPVASTSRARSTAPSPIPRRSPTRPISPFRELLLQQRRGSRIPLPPSSQSDSGEERPLLPTPVREPQVAIEVGTNSPRSIPKIVLKRYQPSQVKQHKKKRARIIAISLQSPLKTRRMKSGDDRAGAELLTPLPPGDAPRRSRHSSSPYRPGPRPQVTTIATYARSTRALQWIKAYDPRLHPSTLNSNVDRYSRHSHHKRLYSSSSPSIGPHKTTLLEDTASG</sequence>
<feature type="compositionally biased region" description="Low complexity" evidence="2">
    <location>
        <begin position="641"/>
        <end position="671"/>
    </location>
</feature>
<organism evidence="3 4">
    <name type="scientific">Apolygus lucorum</name>
    <name type="common">Small green plant bug</name>
    <name type="synonym">Lygocoris lucorum</name>
    <dbReference type="NCBI Taxonomy" id="248454"/>
    <lineage>
        <taxon>Eukaryota</taxon>
        <taxon>Metazoa</taxon>
        <taxon>Ecdysozoa</taxon>
        <taxon>Arthropoda</taxon>
        <taxon>Hexapoda</taxon>
        <taxon>Insecta</taxon>
        <taxon>Pterygota</taxon>
        <taxon>Neoptera</taxon>
        <taxon>Paraneoptera</taxon>
        <taxon>Hemiptera</taxon>
        <taxon>Heteroptera</taxon>
        <taxon>Panheteroptera</taxon>
        <taxon>Cimicomorpha</taxon>
        <taxon>Miridae</taxon>
        <taxon>Mirini</taxon>
        <taxon>Apolygus</taxon>
    </lineage>
</organism>
<feature type="coiled-coil region" evidence="1">
    <location>
        <begin position="550"/>
        <end position="591"/>
    </location>
</feature>
<feature type="region of interest" description="Disordered" evidence="2">
    <location>
        <begin position="368"/>
        <end position="391"/>
    </location>
</feature>